<dbReference type="InterPro" id="IPR000210">
    <property type="entry name" value="BTB/POZ_dom"/>
</dbReference>
<dbReference type="PANTHER" id="PTHR10209">
    <property type="entry name" value="OXIDOREDUCTASE, 2OG-FE II OXYGENASE FAMILY PROTEIN"/>
    <property type="match status" value="1"/>
</dbReference>
<feature type="region of interest" description="Disordered" evidence="4">
    <location>
        <begin position="322"/>
        <end position="348"/>
    </location>
</feature>
<dbReference type="Gene3D" id="3.30.710.10">
    <property type="entry name" value="Potassium Channel Kv1.1, Chain A"/>
    <property type="match status" value="1"/>
</dbReference>
<feature type="compositionally biased region" description="Polar residues" evidence="4">
    <location>
        <begin position="524"/>
        <end position="539"/>
    </location>
</feature>
<feature type="compositionally biased region" description="Low complexity" evidence="4">
    <location>
        <begin position="334"/>
        <end position="348"/>
    </location>
</feature>
<dbReference type="InterPro" id="IPR011333">
    <property type="entry name" value="SKP1/BTB/POZ_sf"/>
</dbReference>
<dbReference type="PANTHER" id="PTHR10209:SF804">
    <property type="entry name" value="FE2OG DIOXYGENASE DOMAIN-CONTAINING PROTEIN"/>
    <property type="match status" value="1"/>
</dbReference>
<keyword evidence="3" id="KW-0408">Iron</keyword>
<dbReference type="SUPFAM" id="SSF54695">
    <property type="entry name" value="POZ domain"/>
    <property type="match status" value="1"/>
</dbReference>
<dbReference type="Pfam" id="PF14226">
    <property type="entry name" value="DIOX_N"/>
    <property type="match status" value="1"/>
</dbReference>
<dbReference type="Pfam" id="PF00651">
    <property type="entry name" value="BTB"/>
    <property type="match status" value="1"/>
</dbReference>
<keyword evidence="7" id="KW-1185">Reference proteome</keyword>
<evidence type="ECO:0000256" key="4">
    <source>
        <dbReference type="SAM" id="MobiDB-lite"/>
    </source>
</evidence>
<evidence type="ECO:0000313" key="6">
    <source>
        <dbReference type="EMBL" id="KAG5648859.1"/>
    </source>
</evidence>
<keyword evidence="2" id="KW-0560">Oxidoreductase</keyword>
<evidence type="ECO:0000256" key="2">
    <source>
        <dbReference type="ARBA" id="ARBA00023002"/>
    </source>
</evidence>
<feature type="compositionally biased region" description="Polar residues" evidence="4">
    <location>
        <begin position="483"/>
        <end position="511"/>
    </location>
</feature>
<dbReference type="InterPro" id="IPR027443">
    <property type="entry name" value="IPNS-like_sf"/>
</dbReference>
<proteinExistence type="predicted"/>
<dbReference type="GO" id="GO:0016491">
    <property type="term" value="F:oxidoreductase activity"/>
    <property type="evidence" value="ECO:0007669"/>
    <property type="project" value="UniProtKB-KW"/>
</dbReference>
<evidence type="ECO:0000313" key="7">
    <source>
        <dbReference type="Proteomes" id="UP000775547"/>
    </source>
</evidence>
<dbReference type="SUPFAM" id="SSF51197">
    <property type="entry name" value="Clavaminate synthase-like"/>
    <property type="match status" value="1"/>
</dbReference>
<feature type="compositionally biased region" description="Pro residues" evidence="4">
    <location>
        <begin position="588"/>
        <end position="598"/>
    </location>
</feature>
<dbReference type="CDD" id="cd18186">
    <property type="entry name" value="BTB_POZ_ZBTB_KLHL-like"/>
    <property type="match status" value="1"/>
</dbReference>
<dbReference type="Proteomes" id="UP000775547">
    <property type="component" value="Unassembled WGS sequence"/>
</dbReference>
<name>A0A9P7GFT8_9AGAR</name>
<feature type="domain" description="BTB" evidence="5">
    <location>
        <begin position="348"/>
        <end position="422"/>
    </location>
</feature>
<dbReference type="InterPro" id="IPR026992">
    <property type="entry name" value="DIOX_N"/>
</dbReference>
<protein>
    <recommendedName>
        <fullName evidence="5">BTB domain-containing protein</fullName>
    </recommendedName>
</protein>
<reference evidence="6" key="2">
    <citation type="submission" date="2021-10" db="EMBL/GenBank/DDBJ databases">
        <title>Phylogenomics reveals ancestral predisposition of the termite-cultivated fungus Termitomyces towards a domesticated lifestyle.</title>
        <authorList>
            <person name="Auxier B."/>
            <person name="Grum-Grzhimaylo A."/>
            <person name="Cardenas M.E."/>
            <person name="Lodge J.D."/>
            <person name="Laessoe T."/>
            <person name="Pedersen O."/>
            <person name="Smith M.E."/>
            <person name="Kuyper T.W."/>
            <person name="Franco-Molano E.A."/>
            <person name="Baroni T.J."/>
            <person name="Aanen D.K."/>
        </authorList>
    </citation>
    <scope>NUCLEOTIDE SEQUENCE</scope>
    <source>
        <strain evidence="6">AP01</strain>
        <tissue evidence="6">Mycelium</tissue>
    </source>
</reference>
<organism evidence="6 7">
    <name type="scientific">Asterophora parasitica</name>
    <dbReference type="NCBI Taxonomy" id="117018"/>
    <lineage>
        <taxon>Eukaryota</taxon>
        <taxon>Fungi</taxon>
        <taxon>Dikarya</taxon>
        <taxon>Basidiomycota</taxon>
        <taxon>Agaricomycotina</taxon>
        <taxon>Agaricomycetes</taxon>
        <taxon>Agaricomycetidae</taxon>
        <taxon>Agaricales</taxon>
        <taxon>Tricholomatineae</taxon>
        <taxon>Lyophyllaceae</taxon>
        <taxon>Asterophora</taxon>
    </lineage>
</organism>
<evidence type="ECO:0000256" key="1">
    <source>
        <dbReference type="ARBA" id="ARBA00022723"/>
    </source>
</evidence>
<dbReference type="PROSITE" id="PS50097">
    <property type="entry name" value="BTB"/>
    <property type="match status" value="1"/>
</dbReference>
<dbReference type="GO" id="GO:0046872">
    <property type="term" value="F:metal ion binding"/>
    <property type="evidence" value="ECO:0007669"/>
    <property type="project" value="UniProtKB-KW"/>
</dbReference>
<evidence type="ECO:0000259" key="5">
    <source>
        <dbReference type="PROSITE" id="PS50097"/>
    </source>
</evidence>
<reference evidence="6" key="1">
    <citation type="submission" date="2020-07" db="EMBL/GenBank/DDBJ databases">
        <authorList>
            <person name="Nieuwenhuis M."/>
            <person name="Van De Peppel L.J.J."/>
        </authorList>
    </citation>
    <scope>NUCLEOTIDE SEQUENCE</scope>
    <source>
        <strain evidence="6">AP01</strain>
        <tissue evidence="6">Mycelium</tissue>
    </source>
</reference>
<keyword evidence="1" id="KW-0479">Metal-binding</keyword>
<dbReference type="PRINTS" id="PR00682">
    <property type="entry name" value="IPNSYNTHASE"/>
</dbReference>
<feature type="region of interest" description="Disordered" evidence="4">
    <location>
        <begin position="453"/>
        <end position="602"/>
    </location>
</feature>
<feature type="compositionally biased region" description="Polar residues" evidence="4">
    <location>
        <begin position="462"/>
        <end position="471"/>
    </location>
</feature>
<accession>A0A9P7GFT8</accession>
<dbReference type="OrthoDB" id="288590at2759"/>
<evidence type="ECO:0000256" key="3">
    <source>
        <dbReference type="ARBA" id="ARBA00023004"/>
    </source>
</evidence>
<dbReference type="AlphaFoldDB" id="A0A9P7GFT8"/>
<dbReference type="EMBL" id="JABCKV010000001">
    <property type="protein sequence ID" value="KAG5648859.1"/>
    <property type="molecule type" value="Genomic_DNA"/>
</dbReference>
<feature type="compositionally biased region" description="Polar residues" evidence="4">
    <location>
        <begin position="559"/>
        <end position="569"/>
    </location>
</feature>
<dbReference type="Gene3D" id="2.60.120.330">
    <property type="entry name" value="B-lactam Antibiotic, Isopenicillin N Synthase, Chain"/>
    <property type="match status" value="1"/>
</dbReference>
<comment type="caution">
    <text evidence="6">The sequence shown here is derived from an EMBL/GenBank/DDBJ whole genome shotgun (WGS) entry which is preliminary data.</text>
</comment>
<gene>
    <name evidence="6" type="ORF">DXG03_000208</name>
</gene>
<sequence length="942" mass="105448">MVLQTLEKSFGQCRAFHDLFNVMTEEQYDSEFINVVFFCTSSQAPLTFRNSRRTDWLGSPLRRHVLNSIPTREVNLDLIRDSLNGEENNKYTLTDDNNPLGKFQDEQAFHHWKLMREVLPDGFDWAVRHVHKLRDFVEGTDATETENTDFEILDQSPMMGDNKFKLEIGLTQHEGSSDACIKPTLSLYITSLMLDFAHADYELSASMMTAIKCQADRAGERGAPPEWVWDFWQMDWVFRREHEVWECPLPPLSALLDNSRIRDTDSFVISVQIHCPSGPSYPQQPSVYPVPRDLLEGLAESLDNANTGDVRFICLERLTTDAQPSPTLQPPTPTSRRSSSSASSYAPFSSRTTARKRVIYAHSDILIHRSEYFATMLGSSFSENSAPSGDRKVYTIVVEEADFETLYWLLKFCYTNWLLFREQDDPRMAMEGVGVGWSAKWLHSRGGEWDWKTFHRDDMSSDTRSVTSGESLHSVEPRRPSSKSETPQPGTTPIVQEATGSPPNSRATPSISRGGAPVSPHRATGSTSIPRRATSTSNPGPAFGTTTTTSRTKPVPIPVTTTNFTSSRSGYPASPRGARQHPLTPASAPDPHPHPTAAPKPASALSVYQVAHRYTMPGLATLALEHMMASITPQSSFALLLASSVWDELHSLVEDYVVEKWDEVSVSEEFEQCCQEVAAGEEAARQSERKDTADQIVSAFKESGFIYLTGHGIPSSTIQNAFAQSAHFFRMPPGTKDKLAWEDPRSNRGYVRVGRERVTQSADPTEIAALRAKAPDFKESMEIGRDWDSEWKNQWPQETDAPHFKRVMLNFYQVTLGTCFGTLMSLATDTFPYQTCHDLHRYVMRSIALGLDLEEGFFDSKVNEQCHNLRLLSYPPIKTALLQGEGQARAGAHSDYGTLTLLFQDSVGGLEVKNPHTGAFVPATPIVCTLQLYKAPFFISNF</sequence>